<evidence type="ECO:0000256" key="2">
    <source>
        <dbReference type="ARBA" id="ARBA00022989"/>
    </source>
</evidence>
<evidence type="ECO:0000256" key="4">
    <source>
        <dbReference type="SAM" id="Phobius"/>
    </source>
</evidence>
<feature type="transmembrane region" description="Helical" evidence="4">
    <location>
        <begin position="268"/>
        <end position="290"/>
    </location>
</feature>
<feature type="transmembrane region" description="Helical" evidence="4">
    <location>
        <begin position="302"/>
        <end position="320"/>
    </location>
</feature>
<dbReference type="GO" id="GO:0022857">
    <property type="term" value="F:transmembrane transporter activity"/>
    <property type="evidence" value="ECO:0007669"/>
    <property type="project" value="InterPro"/>
</dbReference>
<dbReference type="AlphaFoldDB" id="A0A375I9Q1"/>
<feature type="transmembrane region" description="Helical" evidence="4">
    <location>
        <begin position="367"/>
        <end position="387"/>
    </location>
</feature>
<reference evidence="6 7" key="1">
    <citation type="submission" date="2018-01" db="EMBL/GenBank/DDBJ databases">
        <authorList>
            <person name="Gaut B.S."/>
            <person name="Morton B.R."/>
            <person name="Clegg M.T."/>
            <person name="Duvall M.R."/>
        </authorList>
    </citation>
    <scope>NUCLEOTIDE SEQUENCE [LARGE SCALE GENOMIC DNA]</scope>
    <source>
        <strain evidence="6">Cupriavidus taiwanensis LMG 19425</strain>
    </source>
</reference>
<evidence type="ECO:0000256" key="1">
    <source>
        <dbReference type="ARBA" id="ARBA00022692"/>
    </source>
</evidence>
<dbReference type="InterPro" id="IPR010645">
    <property type="entry name" value="MFS_4"/>
</dbReference>
<accession>A0A375I9Q1</accession>
<dbReference type="InterPro" id="IPR036259">
    <property type="entry name" value="MFS_trans_sf"/>
</dbReference>
<keyword evidence="1 4" id="KW-0812">Transmembrane</keyword>
<name>A0A375I9Q1_9BURK</name>
<dbReference type="GO" id="GO:0005886">
    <property type="term" value="C:plasma membrane"/>
    <property type="evidence" value="ECO:0007669"/>
    <property type="project" value="TreeGrafter"/>
</dbReference>
<evidence type="ECO:0000313" key="7">
    <source>
        <dbReference type="Proteomes" id="UP000255505"/>
    </source>
</evidence>
<feature type="transmembrane region" description="Helical" evidence="4">
    <location>
        <begin position="35"/>
        <end position="55"/>
    </location>
</feature>
<feature type="transmembrane region" description="Helical" evidence="4">
    <location>
        <begin position="190"/>
        <end position="210"/>
    </location>
</feature>
<dbReference type="Pfam" id="PF06779">
    <property type="entry name" value="MFS_4"/>
    <property type="match status" value="1"/>
</dbReference>
<feature type="transmembrane region" description="Helical" evidence="4">
    <location>
        <begin position="326"/>
        <end position="346"/>
    </location>
</feature>
<dbReference type="EMBL" id="LT991976">
    <property type="protein sequence ID" value="SPK71553.1"/>
    <property type="molecule type" value="Genomic_DNA"/>
</dbReference>
<dbReference type="Proteomes" id="UP000255505">
    <property type="component" value="Chromosome I"/>
</dbReference>
<sequence length="425" mass="44222">MHGSRTDRLRFYGAYAMTTLSSPTVHAASPPRTPWYIFAGFAASLVSIGLARFAYTPLLPALIDTGWFSASNVVFLAAANLAGYLLGALAGHPMARRLSSVGALRLMMVIVTLAFVACAWPLSVSWYFAWRLASGVAGGAIMVLAPGAILPHVPRDRRGIASGAIFLGIGVGIAGSGTIVPLLLQSGLRTTWLGLALIAAVLTATTWSAWPRGHAASVPDHGGQQAEPAAGLDRGVVLLYAQYGLMAMALVPTMVFLVDFVARGLGAGAHAGALFWVVYGGGAIMGPPVYGWLADHLGARRALRVALIAQAIAVAVMAYASNLIGLAMATAVIGTFPPGIVPLALARLHERIHAHHRHGQAWSRATISFATCQAIAGYAYSAVFAASGGAHRLMFGIAVGCLLLALGSELVFSEAWVARSRKPGL</sequence>
<evidence type="ECO:0000259" key="5">
    <source>
        <dbReference type="PROSITE" id="PS50850"/>
    </source>
</evidence>
<dbReference type="PANTHER" id="PTHR23537">
    <property type="match status" value="1"/>
</dbReference>
<keyword evidence="2 4" id="KW-1133">Transmembrane helix</keyword>
<keyword evidence="3 4" id="KW-0472">Membrane</keyword>
<feature type="transmembrane region" description="Helical" evidence="4">
    <location>
        <begin position="162"/>
        <end position="184"/>
    </location>
</feature>
<feature type="transmembrane region" description="Helical" evidence="4">
    <location>
        <begin position="67"/>
        <end position="90"/>
    </location>
</feature>
<feature type="transmembrane region" description="Helical" evidence="4">
    <location>
        <begin position="102"/>
        <end position="122"/>
    </location>
</feature>
<feature type="domain" description="Major facilitator superfamily (MFS) profile" evidence="5">
    <location>
        <begin position="35"/>
        <end position="416"/>
    </location>
</feature>
<gene>
    <name evidence="6" type="ORF">CT19425_30777</name>
</gene>
<proteinExistence type="predicted"/>
<evidence type="ECO:0000256" key="3">
    <source>
        <dbReference type="ARBA" id="ARBA00023136"/>
    </source>
</evidence>
<dbReference type="PANTHER" id="PTHR23537:SF1">
    <property type="entry name" value="SUGAR TRANSPORTER"/>
    <property type="match status" value="1"/>
</dbReference>
<dbReference type="SUPFAM" id="SSF103473">
    <property type="entry name" value="MFS general substrate transporter"/>
    <property type="match status" value="1"/>
</dbReference>
<organism evidence="6 7">
    <name type="scientific">Cupriavidus taiwanensis</name>
    <dbReference type="NCBI Taxonomy" id="164546"/>
    <lineage>
        <taxon>Bacteria</taxon>
        <taxon>Pseudomonadati</taxon>
        <taxon>Pseudomonadota</taxon>
        <taxon>Betaproteobacteria</taxon>
        <taxon>Burkholderiales</taxon>
        <taxon>Burkholderiaceae</taxon>
        <taxon>Cupriavidus</taxon>
    </lineage>
</organism>
<protein>
    <recommendedName>
        <fullName evidence="5">Major facilitator superfamily (MFS) profile domain-containing protein</fullName>
    </recommendedName>
</protein>
<dbReference type="PROSITE" id="PS50850">
    <property type="entry name" value="MFS"/>
    <property type="match status" value="1"/>
</dbReference>
<dbReference type="InterPro" id="IPR020846">
    <property type="entry name" value="MFS_dom"/>
</dbReference>
<feature type="transmembrane region" description="Helical" evidence="4">
    <location>
        <begin position="128"/>
        <end position="150"/>
    </location>
</feature>
<evidence type="ECO:0000313" key="6">
    <source>
        <dbReference type="EMBL" id="SPK71553.1"/>
    </source>
</evidence>
<feature type="transmembrane region" description="Helical" evidence="4">
    <location>
        <begin position="393"/>
        <end position="412"/>
    </location>
</feature>
<dbReference type="Gene3D" id="1.20.1250.20">
    <property type="entry name" value="MFS general substrate transporter like domains"/>
    <property type="match status" value="2"/>
</dbReference>
<feature type="transmembrane region" description="Helical" evidence="4">
    <location>
        <begin position="243"/>
        <end position="262"/>
    </location>
</feature>